<feature type="compositionally biased region" description="Polar residues" evidence="1">
    <location>
        <begin position="404"/>
        <end position="416"/>
    </location>
</feature>
<reference evidence="3 4" key="1">
    <citation type="journal article" date="2013" name="Nature">
        <title>Insights into bilaterian evolution from three spiralian genomes.</title>
        <authorList>
            <person name="Simakov O."/>
            <person name="Marletaz F."/>
            <person name="Cho S.J."/>
            <person name="Edsinger-Gonzales E."/>
            <person name="Havlak P."/>
            <person name="Hellsten U."/>
            <person name="Kuo D.H."/>
            <person name="Larsson T."/>
            <person name="Lv J."/>
            <person name="Arendt D."/>
            <person name="Savage R."/>
            <person name="Osoegawa K."/>
            <person name="de Jong P."/>
            <person name="Grimwood J."/>
            <person name="Chapman J.A."/>
            <person name="Shapiro H."/>
            <person name="Aerts A."/>
            <person name="Otillar R.P."/>
            <person name="Terry A.Y."/>
            <person name="Boore J.L."/>
            <person name="Grigoriev I.V."/>
            <person name="Lindberg D.R."/>
            <person name="Seaver E.C."/>
            <person name="Weisblat D.A."/>
            <person name="Putnam N.H."/>
            <person name="Rokhsar D.S."/>
        </authorList>
    </citation>
    <scope>NUCLEOTIDE SEQUENCE [LARGE SCALE GENOMIC DNA]</scope>
</reference>
<accession>V4AJA0</accession>
<evidence type="ECO:0000256" key="1">
    <source>
        <dbReference type="SAM" id="MobiDB-lite"/>
    </source>
</evidence>
<dbReference type="GeneID" id="20241603"/>
<feature type="transmembrane region" description="Helical" evidence="2">
    <location>
        <begin position="27"/>
        <end position="48"/>
    </location>
</feature>
<dbReference type="RefSeq" id="XP_009045064.1">
    <property type="nucleotide sequence ID" value="XM_009046816.1"/>
</dbReference>
<keyword evidence="2" id="KW-0812">Transmembrane</keyword>
<dbReference type="CTD" id="20241603"/>
<keyword evidence="2" id="KW-0472">Membrane</keyword>
<gene>
    <name evidence="3" type="ORF">LOTGIDRAFT_170950</name>
</gene>
<dbReference type="KEGG" id="lgi:LOTGIDRAFT_170950"/>
<keyword evidence="2" id="KW-1133">Transmembrane helix</keyword>
<feature type="region of interest" description="Disordered" evidence="1">
    <location>
        <begin position="404"/>
        <end position="453"/>
    </location>
</feature>
<dbReference type="EMBL" id="KB199835">
    <property type="protein sequence ID" value="ESP04254.1"/>
    <property type="molecule type" value="Genomic_DNA"/>
</dbReference>
<keyword evidence="4" id="KW-1185">Reference proteome</keyword>
<dbReference type="AlphaFoldDB" id="V4AJA0"/>
<protein>
    <submittedName>
        <fullName evidence="3">Uncharacterized protein</fullName>
    </submittedName>
</protein>
<dbReference type="HOGENOM" id="CLU_437623_0_0_1"/>
<name>V4AJA0_LOTGI</name>
<evidence type="ECO:0000313" key="4">
    <source>
        <dbReference type="Proteomes" id="UP000030746"/>
    </source>
</evidence>
<evidence type="ECO:0000256" key="2">
    <source>
        <dbReference type="SAM" id="Phobius"/>
    </source>
</evidence>
<proteinExistence type="predicted"/>
<organism evidence="3 4">
    <name type="scientific">Lottia gigantea</name>
    <name type="common">Giant owl limpet</name>
    <dbReference type="NCBI Taxonomy" id="225164"/>
    <lineage>
        <taxon>Eukaryota</taxon>
        <taxon>Metazoa</taxon>
        <taxon>Spiralia</taxon>
        <taxon>Lophotrochozoa</taxon>
        <taxon>Mollusca</taxon>
        <taxon>Gastropoda</taxon>
        <taxon>Patellogastropoda</taxon>
        <taxon>Lottioidea</taxon>
        <taxon>Lottiidae</taxon>
        <taxon>Lottia</taxon>
    </lineage>
</organism>
<evidence type="ECO:0000313" key="3">
    <source>
        <dbReference type="EMBL" id="ESP04254.1"/>
    </source>
</evidence>
<sequence length="625" mass="71342">MVTNIVNNTMSSVNNSSRGEKSDSNPLLWLPSVLVAVSLLSFLGYSFAQFHLKVARKRQAALDYMVIRSQMNRRRTLIPLCNTYNISIRELGSSVRIKGPSASECLKSANSFNSYFTRTDYNRTKADTIETRSLDVPLPKRNYHEPAKTNAFEKQDAAICLSNLTSFSEAEDEFARLRNKRAPRFSLASIHMDESLEKWRKKRRILGSSFSMDEYWLGNKERVHEHNLMEDSFDKSVCSRNFSGLDKSAQNSIKLHIPATQPQPIKEQSEIGDKRKRLVQSKRIIIDRSLDLISVYSKSKKLSTKKYLSNKEPISDDLHWTYITPDSHAESFSQRSGRSSKFVKRKFQKSDKRILSSFDRSDQKSRSYKKSKVLKATKMFRSRQNKIFSAIHKQVVPKADDKFLTTNDTSVSSDPLTTRIPPLEHDNNTSLNKVHNIPSRPVSPHSRNSSDSMIKSEQFPLLLNPNAEGPNWQQRISIAHLANSTRSNTDRSDGSSNSPRYLTVSEQCYGRSCTSETDSESQNSPSNPLLSYEKLLKVNNTTKDASASFRSDGIWFGRANIVNSFGDTERTVVAGDEMGNYELYNTRNDNDFLRKRQHYHNIKSGWPSCNAFQDVQVYVQINQIL</sequence>
<dbReference type="Proteomes" id="UP000030746">
    <property type="component" value="Unassembled WGS sequence"/>
</dbReference>